<feature type="transmembrane region" description="Helical" evidence="1">
    <location>
        <begin position="69"/>
        <end position="90"/>
    </location>
</feature>
<organism evidence="2 3">
    <name type="scientific">Shouchella clausii</name>
    <name type="common">Alkalihalobacillus clausii</name>
    <dbReference type="NCBI Taxonomy" id="79880"/>
    <lineage>
        <taxon>Bacteria</taxon>
        <taxon>Bacillati</taxon>
        <taxon>Bacillota</taxon>
        <taxon>Bacilli</taxon>
        <taxon>Bacillales</taxon>
        <taxon>Bacillaceae</taxon>
        <taxon>Shouchella</taxon>
    </lineage>
</organism>
<protein>
    <submittedName>
        <fullName evidence="2">TIGR04086 family membrane protein</fullName>
    </submittedName>
</protein>
<dbReference type="RefSeq" id="WP_095326895.1">
    <property type="nucleotide sequence ID" value="NZ_NPCC01000023.1"/>
</dbReference>
<dbReference type="InterPro" id="IPR023804">
    <property type="entry name" value="DUF3792_TM"/>
</dbReference>
<evidence type="ECO:0000313" key="2">
    <source>
        <dbReference type="EMBL" id="PAE88212.1"/>
    </source>
</evidence>
<name>A0A268NXF8_SHOCL</name>
<dbReference type="Pfam" id="PF12670">
    <property type="entry name" value="DUF3792"/>
    <property type="match status" value="1"/>
</dbReference>
<feature type="transmembrane region" description="Helical" evidence="1">
    <location>
        <begin position="6"/>
        <end position="34"/>
    </location>
</feature>
<sequence>MESRRFFPAVCIGTFVSICIAVAFSILMATLLYLTSLTEQSVHWIMVGCGFLALFVGGFFSGAKAKNKGWLAGAFTAFLFVAILLAISYLGYNESITSNQMLLFAGYCAIASLGGVFGVNFSGGNS</sequence>
<reference evidence="2 3" key="1">
    <citation type="submission" date="2017-07" db="EMBL/GenBank/DDBJ databases">
        <title>Isolation and whole genome analysis of endospore-forming bacteria from heroin.</title>
        <authorList>
            <person name="Kalinowski J."/>
            <person name="Ahrens B."/>
            <person name="Al-Dilaimi A."/>
            <person name="Winkler A."/>
            <person name="Wibberg D."/>
            <person name="Schleenbecker U."/>
            <person name="Ruckert C."/>
            <person name="Wolfel R."/>
            <person name="Grass G."/>
        </authorList>
    </citation>
    <scope>NUCLEOTIDE SEQUENCE [LARGE SCALE GENOMIC DNA]</scope>
    <source>
        <strain evidence="2 3">7539</strain>
    </source>
</reference>
<evidence type="ECO:0000313" key="3">
    <source>
        <dbReference type="Proteomes" id="UP000216207"/>
    </source>
</evidence>
<keyword evidence="1" id="KW-1133">Transmembrane helix</keyword>
<feature type="transmembrane region" description="Helical" evidence="1">
    <location>
        <begin position="41"/>
        <end position="63"/>
    </location>
</feature>
<keyword evidence="1" id="KW-0812">Transmembrane</keyword>
<dbReference type="Proteomes" id="UP000216207">
    <property type="component" value="Unassembled WGS sequence"/>
</dbReference>
<keyword evidence="1" id="KW-0472">Membrane</keyword>
<dbReference type="NCBIfam" id="TIGR04086">
    <property type="entry name" value="TIGR04086_membr"/>
    <property type="match status" value="1"/>
</dbReference>
<comment type="caution">
    <text evidence="2">The sequence shown here is derived from an EMBL/GenBank/DDBJ whole genome shotgun (WGS) entry which is preliminary data.</text>
</comment>
<accession>A0A268NXF8</accession>
<evidence type="ECO:0000256" key="1">
    <source>
        <dbReference type="SAM" id="Phobius"/>
    </source>
</evidence>
<dbReference type="AlphaFoldDB" id="A0A268NXF8"/>
<gene>
    <name evidence="2" type="ORF">CHH72_15320</name>
</gene>
<dbReference type="EMBL" id="NPCC01000023">
    <property type="protein sequence ID" value="PAE88212.1"/>
    <property type="molecule type" value="Genomic_DNA"/>
</dbReference>
<proteinExistence type="predicted"/>
<feature type="transmembrane region" description="Helical" evidence="1">
    <location>
        <begin position="102"/>
        <end position="121"/>
    </location>
</feature>